<feature type="transmembrane region" description="Helical" evidence="7">
    <location>
        <begin position="224"/>
        <end position="245"/>
    </location>
</feature>
<protein>
    <submittedName>
        <fullName evidence="8">Transporter, dicarboxylate/amino acid:cation Na+/H+ symporter family protein</fullName>
    </submittedName>
</protein>
<dbReference type="RefSeq" id="WP_026737363.1">
    <property type="nucleotide sequence ID" value="NZ_AP019822.1"/>
</dbReference>
<feature type="transmembrane region" description="Helical" evidence="7">
    <location>
        <begin position="331"/>
        <end position="348"/>
    </location>
</feature>
<dbReference type="InterPro" id="IPR036458">
    <property type="entry name" value="Na:dicarbo_symporter_sf"/>
</dbReference>
<keyword evidence="6 7" id="KW-0472">Membrane</keyword>
<dbReference type="SUPFAM" id="SSF118215">
    <property type="entry name" value="Proton glutamate symport protein"/>
    <property type="match status" value="1"/>
</dbReference>
<evidence type="ECO:0000313" key="8">
    <source>
        <dbReference type="EMBL" id="BBM35925.1"/>
    </source>
</evidence>
<dbReference type="EMBL" id="AP019822">
    <property type="protein sequence ID" value="BBM35925.1"/>
    <property type="molecule type" value="Genomic_DNA"/>
</dbReference>
<feature type="transmembrane region" description="Helical" evidence="7">
    <location>
        <begin position="7"/>
        <end position="31"/>
    </location>
</feature>
<evidence type="ECO:0000256" key="7">
    <source>
        <dbReference type="SAM" id="Phobius"/>
    </source>
</evidence>
<keyword evidence="2" id="KW-0813">Transport</keyword>
<evidence type="ECO:0000256" key="2">
    <source>
        <dbReference type="ARBA" id="ARBA00022448"/>
    </source>
</evidence>
<dbReference type="STRING" id="714315.GCA_000516535_00846"/>
<evidence type="ECO:0000256" key="4">
    <source>
        <dbReference type="ARBA" id="ARBA00022692"/>
    </source>
</evidence>
<dbReference type="OrthoDB" id="9768885at2"/>
<sequence length="419" mass="45448">MSEKKKLLNLSLTSQILIATFGGIIFGGVVGPWASNLKVFGDIFLRLIQMSVIMLVMSAVIVAVGRGSTGDAGKIGFHTFKWIIFFTLTSAFMGVVLSYYIQPGIGVAHMTEVGKNAVTANALQDTSLKDTILAFFTTNIFSSMASSAMVPCIIFSLFFGIAMSQHIRDTGKTIVLDWILSVNEIIVNIIKNVMKVSPIGIFCLLADVTGSKGFTVIIPMIKFLIILIIGDILQLVIYGLITAFICKVNPLKMPKKFAKMSIIALTTTSSAISLPTKMEDTVIKFGVSRKVSDFTGPITMSMNSSGWALCNVTAIFFIAQFSGVQLTPYQMVMAVILSCLMCMGSVVVPGGAIIVFTFLATSMGLPLDSIVVLIGIDWFSGMFRTLNNVDIDVLVAMLVANRIGEFDRDVYNNKKVVEY</sequence>
<keyword evidence="3" id="KW-1003">Cell membrane</keyword>
<evidence type="ECO:0000256" key="5">
    <source>
        <dbReference type="ARBA" id="ARBA00022989"/>
    </source>
</evidence>
<dbReference type="PANTHER" id="PTHR42865:SF7">
    <property type="entry name" value="PROTON_GLUTAMATE-ASPARTATE SYMPORTER"/>
    <property type="match status" value="1"/>
</dbReference>
<dbReference type="PANTHER" id="PTHR42865">
    <property type="entry name" value="PROTON/GLUTAMATE-ASPARTATE SYMPORTER"/>
    <property type="match status" value="1"/>
</dbReference>
<keyword evidence="4 7" id="KW-0812">Transmembrane</keyword>
<feature type="transmembrane region" description="Helical" evidence="7">
    <location>
        <begin position="43"/>
        <end position="67"/>
    </location>
</feature>
<proteinExistence type="predicted"/>
<dbReference type="PRINTS" id="PR00173">
    <property type="entry name" value="EDTRNSPORT"/>
</dbReference>
<organism evidence="8 9">
    <name type="scientific">Pseudoleptotrichia goodfellowii</name>
    <dbReference type="NCBI Taxonomy" id="157692"/>
    <lineage>
        <taxon>Bacteria</taxon>
        <taxon>Fusobacteriati</taxon>
        <taxon>Fusobacteriota</taxon>
        <taxon>Fusobacteriia</taxon>
        <taxon>Fusobacteriales</taxon>
        <taxon>Leptotrichiaceae</taxon>
        <taxon>Pseudoleptotrichia</taxon>
    </lineage>
</organism>
<feature type="transmembrane region" description="Helical" evidence="7">
    <location>
        <begin position="140"/>
        <end position="162"/>
    </location>
</feature>
<dbReference type="Pfam" id="PF00375">
    <property type="entry name" value="SDF"/>
    <property type="match status" value="1"/>
</dbReference>
<evidence type="ECO:0000256" key="3">
    <source>
        <dbReference type="ARBA" id="ARBA00022475"/>
    </source>
</evidence>
<dbReference type="Gene3D" id="1.10.3860.10">
    <property type="entry name" value="Sodium:dicarboxylate symporter"/>
    <property type="match status" value="1"/>
</dbReference>
<dbReference type="KEGG" id="lgo:JCM16774_0855"/>
<evidence type="ECO:0000256" key="6">
    <source>
        <dbReference type="ARBA" id="ARBA00023136"/>
    </source>
</evidence>
<feature type="transmembrane region" description="Helical" evidence="7">
    <location>
        <begin position="199"/>
        <end position="218"/>
    </location>
</feature>
<dbReference type="InterPro" id="IPR001991">
    <property type="entry name" value="Na-dicarboxylate_symporter"/>
</dbReference>
<evidence type="ECO:0000313" key="9">
    <source>
        <dbReference type="Proteomes" id="UP000321606"/>
    </source>
</evidence>
<dbReference type="GO" id="GO:0015293">
    <property type="term" value="F:symporter activity"/>
    <property type="evidence" value="ECO:0007669"/>
    <property type="project" value="UniProtKB-KW"/>
</dbReference>
<dbReference type="AlphaFoldDB" id="A0A510JCI6"/>
<name>A0A510JCI6_9FUSO</name>
<accession>A0A510JCI6</accession>
<feature type="transmembrane region" description="Helical" evidence="7">
    <location>
        <begin position="79"/>
        <end position="101"/>
    </location>
</feature>
<gene>
    <name evidence="8" type="ORF">JCM16774_0855</name>
</gene>
<reference evidence="8 9" key="1">
    <citation type="submission" date="2019-07" db="EMBL/GenBank/DDBJ databases">
        <title>Complete Genome Sequence of Leptotrichia goodfellowii Strain JCM 16774.</title>
        <authorList>
            <person name="Watanabe S."/>
            <person name="Cui L."/>
        </authorList>
    </citation>
    <scope>NUCLEOTIDE SEQUENCE [LARGE SCALE GENOMIC DNA]</scope>
    <source>
        <strain evidence="8 9">JCM16774</strain>
    </source>
</reference>
<dbReference type="Proteomes" id="UP000321606">
    <property type="component" value="Chromosome"/>
</dbReference>
<dbReference type="GO" id="GO:0005886">
    <property type="term" value="C:plasma membrane"/>
    <property type="evidence" value="ECO:0007669"/>
    <property type="project" value="UniProtKB-SubCell"/>
</dbReference>
<evidence type="ECO:0000256" key="1">
    <source>
        <dbReference type="ARBA" id="ARBA00004651"/>
    </source>
</evidence>
<feature type="transmembrane region" description="Helical" evidence="7">
    <location>
        <begin position="294"/>
        <end position="319"/>
    </location>
</feature>
<comment type="subcellular location">
    <subcellularLocation>
        <location evidence="1">Cell membrane</location>
        <topology evidence="1">Multi-pass membrane protein</topology>
    </subcellularLocation>
</comment>
<keyword evidence="5 7" id="KW-1133">Transmembrane helix</keyword>